<dbReference type="EMBL" id="JXJW01000005">
    <property type="protein sequence ID" value="PCS07766.1"/>
    <property type="molecule type" value="Genomic_DNA"/>
</dbReference>
<comment type="caution">
    <text evidence="3">The sequence shown here is derived from an EMBL/GenBank/DDBJ whole genome shotgun (WGS) entry which is preliminary data.</text>
</comment>
<name>A0A2A5S2Q2_9LACT</name>
<organism evidence="3 4">
    <name type="scientific">Pseudolactococcus piscium</name>
    <dbReference type="NCBI Taxonomy" id="1364"/>
    <lineage>
        <taxon>Bacteria</taxon>
        <taxon>Bacillati</taxon>
        <taxon>Bacillota</taxon>
        <taxon>Bacilli</taxon>
        <taxon>Lactobacillales</taxon>
        <taxon>Streptococcaceae</taxon>
        <taxon>Pseudolactococcus</taxon>
    </lineage>
</organism>
<sequence>MKKISYFIIFLVILAVSCLKLTELNPKLLPLIDGEQERLTYKNKDVYAQIKVAGTNINYPIVQHPSDDSYYLRHDVNQSETIYGAIFTEKMNRKDFKDLVTIVYGHSTNDGSMFGSLERFADSAFFQKNKSIEIDSKDETITYDIFSAYSYTDDHLFQTFDLGNLLAVPNYFETIKQISENLTGNYRDIGYTPTDRLLILSTCDTKDNGRRFIVHAKETNRIKVNQDTRTH</sequence>
<dbReference type="SUPFAM" id="SSF63817">
    <property type="entry name" value="Sortase"/>
    <property type="match status" value="1"/>
</dbReference>
<reference evidence="3 4" key="1">
    <citation type="submission" date="2014-12" db="EMBL/GenBank/DDBJ databases">
        <title>Draft genome sequences of 10 type strains of Lactococcus.</title>
        <authorList>
            <person name="Sun Z."/>
            <person name="Zhong Z."/>
            <person name="Liu W."/>
            <person name="Zhang W."/>
            <person name="Zhang H."/>
        </authorList>
    </citation>
    <scope>NUCLEOTIDE SEQUENCE [LARGE SCALE GENOMIC DNA]</scope>
    <source>
        <strain evidence="3 4">DSM 6634</strain>
    </source>
</reference>
<dbReference type="AlphaFoldDB" id="A0A2A5S2Q2"/>
<dbReference type="RefSeq" id="WP_245810465.1">
    <property type="nucleotide sequence ID" value="NZ_JXJW01000005.1"/>
</dbReference>
<evidence type="ECO:0000256" key="1">
    <source>
        <dbReference type="ARBA" id="ARBA00022801"/>
    </source>
</evidence>
<dbReference type="Proteomes" id="UP000218282">
    <property type="component" value="Unassembled WGS sequence"/>
</dbReference>
<keyword evidence="4" id="KW-1185">Reference proteome</keyword>
<dbReference type="PROSITE" id="PS51257">
    <property type="entry name" value="PROKAR_LIPOPROTEIN"/>
    <property type="match status" value="1"/>
</dbReference>
<evidence type="ECO:0000313" key="3">
    <source>
        <dbReference type="EMBL" id="PCS07766.1"/>
    </source>
</evidence>
<feature type="active site" description="Acyl-thioester intermediate" evidence="2">
    <location>
        <position position="203"/>
    </location>
</feature>
<keyword evidence="1" id="KW-0378">Hydrolase</keyword>
<evidence type="ECO:0000256" key="2">
    <source>
        <dbReference type="PIRSR" id="PIRSR605754-1"/>
    </source>
</evidence>
<accession>A0A2A5S2Q2</accession>
<dbReference type="Gene3D" id="2.40.260.10">
    <property type="entry name" value="Sortase"/>
    <property type="match status" value="1"/>
</dbReference>
<dbReference type="InterPro" id="IPR005754">
    <property type="entry name" value="Sortase"/>
</dbReference>
<protein>
    <submittedName>
        <fullName evidence="3">SrtB family sortase</fullName>
    </submittedName>
</protein>
<feature type="active site" description="Proton donor/acceptor" evidence="2">
    <location>
        <position position="106"/>
    </location>
</feature>
<dbReference type="InterPro" id="IPR009835">
    <property type="entry name" value="SrtB"/>
</dbReference>
<dbReference type="Pfam" id="PF04203">
    <property type="entry name" value="Sortase"/>
    <property type="match status" value="1"/>
</dbReference>
<gene>
    <name evidence="3" type="ORF">RU86_GL001823</name>
</gene>
<proteinExistence type="predicted"/>
<evidence type="ECO:0000313" key="4">
    <source>
        <dbReference type="Proteomes" id="UP000218282"/>
    </source>
</evidence>
<dbReference type="GO" id="GO:0016787">
    <property type="term" value="F:hydrolase activity"/>
    <property type="evidence" value="ECO:0007669"/>
    <property type="project" value="UniProtKB-KW"/>
</dbReference>
<dbReference type="InterPro" id="IPR023365">
    <property type="entry name" value="Sortase_dom-sf"/>
</dbReference>
<dbReference type="CDD" id="cd05826">
    <property type="entry name" value="Sortase_B"/>
    <property type="match status" value="1"/>
</dbReference>